<gene>
    <name evidence="1" type="ORF">ADIMK_0153</name>
</gene>
<proteinExistence type="predicted"/>
<organism evidence="1 2">
    <name type="scientific">Marinobacterium lacunae</name>
    <dbReference type="NCBI Taxonomy" id="1232683"/>
    <lineage>
        <taxon>Bacteria</taxon>
        <taxon>Pseudomonadati</taxon>
        <taxon>Pseudomonadota</taxon>
        <taxon>Gammaproteobacteria</taxon>
        <taxon>Oceanospirillales</taxon>
        <taxon>Oceanospirillaceae</taxon>
        <taxon>Marinobacterium</taxon>
    </lineage>
</organism>
<evidence type="ECO:0000313" key="1">
    <source>
        <dbReference type="EMBL" id="KEA65631.1"/>
    </source>
</evidence>
<name>A0A081G4C6_9GAMM</name>
<dbReference type="Proteomes" id="UP000028252">
    <property type="component" value="Unassembled WGS sequence"/>
</dbReference>
<keyword evidence="2" id="KW-1185">Reference proteome</keyword>
<accession>A0A081G4C6</accession>
<comment type="caution">
    <text evidence="1">The sequence shown here is derived from an EMBL/GenBank/DDBJ whole genome shotgun (WGS) entry which is preliminary data.</text>
</comment>
<evidence type="ECO:0000313" key="2">
    <source>
        <dbReference type="Proteomes" id="UP000028252"/>
    </source>
</evidence>
<sequence>MQGCIGFGFADVNTEADFDLAFRVHGNKMTAGAKPRWVFEL</sequence>
<dbReference type="PATRIC" id="fig|1232683.4.peg.150"/>
<dbReference type="EMBL" id="JMQN01000007">
    <property type="protein sequence ID" value="KEA65631.1"/>
    <property type="molecule type" value="Genomic_DNA"/>
</dbReference>
<dbReference type="STRING" id="1232683.ADIMK_0153"/>
<reference evidence="1 2" key="1">
    <citation type="submission" date="2014-04" db="EMBL/GenBank/DDBJ databases">
        <title>Marinobacterium kochiensis sp. nov., isolated from sediment sample collected from Kochi backwaters in Kerala, India.</title>
        <authorList>
            <person name="Singh A."/>
            <person name="Pinnaka A.K."/>
        </authorList>
    </citation>
    <scope>NUCLEOTIDE SEQUENCE [LARGE SCALE GENOMIC DNA]</scope>
    <source>
        <strain evidence="1 2">AK27</strain>
    </source>
</reference>
<protein>
    <submittedName>
        <fullName evidence="1">Uncharacterized protein</fullName>
    </submittedName>
</protein>
<dbReference type="AlphaFoldDB" id="A0A081G4C6"/>